<evidence type="ECO:0000313" key="3">
    <source>
        <dbReference type="Proteomes" id="UP000554482"/>
    </source>
</evidence>
<accession>A0A7J6URX6</accession>
<organism evidence="2 3">
    <name type="scientific">Thalictrum thalictroides</name>
    <name type="common">Rue-anemone</name>
    <name type="synonym">Anemone thalictroides</name>
    <dbReference type="NCBI Taxonomy" id="46969"/>
    <lineage>
        <taxon>Eukaryota</taxon>
        <taxon>Viridiplantae</taxon>
        <taxon>Streptophyta</taxon>
        <taxon>Embryophyta</taxon>
        <taxon>Tracheophyta</taxon>
        <taxon>Spermatophyta</taxon>
        <taxon>Magnoliopsida</taxon>
        <taxon>Ranunculales</taxon>
        <taxon>Ranunculaceae</taxon>
        <taxon>Thalictroideae</taxon>
        <taxon>Thalictrum</taxon>
    </lineage>
</organism>
<keyword evidence="3" id="KW-1185">Reference proteome</keyword>
<reference evidence="2 3" key="1">
    <citation type="submission" date="2020-06" db="EMBL/GenBank/DDBJ databases">
        <title>Transcriptomic and genomic resources for Thalictrum thalictroides and T. hernandezii: Facilitating candidate gene discovery in an emerging model plant lineage.</title>
        <authorList>
            <person name="Arias T."/>
            <person name="Riano-Pachon D.M."/>
            <person name="Di Stilio V.S."/>
        </authorList>
    </citation>
    <scope>NUCLEOTIDE SEQUENCE [LARGE SCALE GENOMIC DNA]</scope>
    <source>
        <strain evidence="3">cv. WT478/WT964</strain>
        <tissue evidence="2">Leaves</tissue>
    </source>
</reference>
<dbReference type="AlphaFoldDB" id="A0A7J6URX6"/>
<dbReference type="InterPro" id="IPR024732">
    <property type="entry name" value="NAGLU_C"/>
</dbReference>
<feature type="non-terminal residue" evidence="2">
    <location>
        <position position="1"/>
    </location>
</feature>
<sequence length="97" mass="11393">MRRYGSSDSSIQDAWSILYQTIYNCTDGAYLIGDEMIPLMTINLMLKMMQFLLMRVMIIQCQIYEVGEKMRSLSEQLENCGKVDEPKEMTNPKKFYE</sequence>
<protein>
    <recommendedName>
        <fullName evidence="1">Alpha-N-acetylglucosaminidase C-terminal domain-containing protein</fullName>
    </recommendedName>
</protein>
<comment type="caution">
    <text evidence="2">The sequence shown here is derived from an EMBL/GenBank/DDBJ whole genome shotgun (WGS) entry which is preliminary data.</text>
</comment>
<dbReference type="EMBL" id="JABWDY010044248">
    <property type="protein sequence ID" value="KAF5175298.1"/>
    <property type="molecule type" value="Genomic_DNA"/>
</dbReference>
<proteinExistence type="predicted"/>
<dbReference type="Pfam" id="PF12972">
    <property type="entry name" value="NAGLU_C"/>
    <property type="match status" value="1"/>
</dbReference>
<evidence type="ECO:0000259" key="1">
    <source>
        <dbReference type="Pfam" id="PF12972"/>
    </source>
</evidence>
<name>A0A7J6URX6_THATH</name>
<gene>
    <name evidence="2" type="ORF">FRX31_035115</name>
</gene>
<feature type="domain" description="Alpha-N-acetylglucosaminidase C-terminal" evidence="1">
    <location>
        <begin position="2"/>
        <end position="29"/>
    </location>
</feature>
<evidence type="ECO:0000313" key="2">
    <source>
        <dbReference type="EMBL" id="KAF5175298.1"/>
    </source>
</evidence>
<dbReference type="Proteomes" id="UP000554482">
    <property type="component" value="Unassembled WGS sequence"/>
</dbReference>
<dbReference type="Gene3D" id="1.20.120.670">
    <property type="entry name" value="N-acetyl-b-d-glucoasminidase"/>
    <property type="match status" value="1"/>
</dbReference>